<dbReference type="EMBL" id="JAPDMQ010000358">
    <property type="protein sequence ID" value="KAK0526349.1"/>
    <property type="molecule type" value="Genomic_DNA"/>
</dbReference>
<feature type="domain" description="Leucine--tRNA ligase RagD-binding" evidence="13">
    <location>
        <begin position="988"/>
        <end position="1051"/>
    </location>
</feature>
<dbReference type="InterPro" id="IPR002300">
    <property type="entry name" value="aa-tRNA-synth_Ia"/>
</dbReference>
<evidence type="ECO:0000259" key="11">
    <source>
        <dbReference type="Pfam" id="PF00133"/>
    </source>
</evidence>
<dbReference type="CDD" id="cd07959">
    <property type="entry name" value="Anticodon_Ia_Leu_AEc"/>
    <property type="match status" value="1"/>
</dbReference>
<dbReference type="PANTHER" id="PTHR45794:SF1">
    <property type="entry name" value="LEUCINE--TRNA LIGASE, CYTOPLASMIC"/>
    <property type="match status" value="1"/>
</dbReference>
<keyword evidence="4" id="KW-0547">Nucleotide-binding</keyword>
<dbReference type="Gene3D" id="1.10.730.10">
    <property type="entry name" value="Isoleucyl-tRNA Synthetase, Domain 1"/>
    <property type="match status" value="1"/>
</dbReference>
<dbReference type="InterPro" id="IPR004493">
    <property type="entry name" value="Leu-tRNA-synth_Ia_arc/euk"/>
</dbReference>
<feature type="compositionally biased region" description="Low complexity" evidence="10">
    <location>
        <begin position="1"/>
        <end position="24"/>
    </location>
</feature>
<accession>A0AAN6G8A3</accession>
<dbReference type="Proteomes" id="UP001176521">
    <property type="component" value="Unassembled WGS sequence"/>
</dbReference>
<dbReference type="SUPFAM" id="SSF47323">
    <property type="entry name" value="Anticodon-binding domain of a subclass of class I aminoacyl-tRNA synthetases"/>
    <property type="match status" value="1"/>
</dbReference>
<comment type="caution">
    <text evidence="14">The sequence shown here is derived from an EMBL/GenBank/DDBJ whole genome shotgun (WGS) entry which is preliminary data.</text>
</comment>
<gene>
    <name evidence="14" type="primary">CDC60</name>
    <name evidence="14" type="ORF">OC842_005219</name>
</gene>
<evidence type="ECO:0000313" key="15">
    <source>
        <dbReference type="Proteomes" id="UP001176521"/>
    </source>
</evidence>
<keyword evidence="15" id="KW-1185">Reference proteome</keyword>
<evidence type="ECO:0000256" key="7">
    <source>
        <dbReference type="ARBA" id="ARBA00023146"/>
    </source>
</evidence>
<dbReference type="Pfam" id="PF24810">
    <property type="entry name" value="RBD_LARS1"/>
    <property type="match status" value="1"/>
</dbReference>
<feature type="region of interest" description="Disordered" evidence="10">
    <location>
        <begin position="1"/>
        <end position="28"/>
    </location>
</feature>
<evidence type="ECO:0000256" key="9">
    <source>
        <dbReference type="ARBA" id="ARBA00047469"/>
    </source>
</evidence>
<evidence type="ECO:0000256" key="10">
    <source>
        <dbReference type="SAM" id="MobiDB-lite"/>
    </source>
</evidence>
<dbReference type="InterPro" id="IPR013155">
    <property type="entry name" value="M/V/L/I-tRNA-synth_anticd-bd"/>
</dbReference>
<dbReference type="GO" id="GO:0006429">
    <property type="term" value="P:leucyl-tRNA aminoacylation"/>
    <property type="evidence" value="ECO:0007669"/>
    <property type="project" value="InterPro"/>
</dbReference>
<dbReference type="FunFam" id="3.90.740.10:FF:000001">
    <property type="entry name" value="Leucine--tRNA ligase, cytoplasmic"/>
    <property type="match status" value="1"/>
</dbReference>
<dbReference type="Pfam" id="PF00133">
    <property type="entry name" value="tRNA-synt_1"/>
    <property type="match status" value="2"/>
</dbReference>
<reference evidence="14" key="1">
    <citation type="journal article" date="2023" name="PhytoFront">
        <title>Draft Genome Resources of Seven Strains of Tilletia horrida, Causal Agent of Kernel Smut of Rice.</title>
        <authorList>
            <person name="Khanal S."/>
            <person name="Antony Babu S."/>
            <person name="Zhou X.G."/>
        </authorList>
    </citation>
    <scope>NUCLEOTIDE SEQUENCE</scope>
    <source>
        <strain evidence="14">TX3</strain>
    </source>
</reference>
<comment type="similarity">
    <text evidence="1">Belongs to the class-I aminoacyl-tRNA synthetase family.</text>
</comment>
<dbReference type="InterPro" id="IPR009080">
    <property type="entry name" value="tRNAsynth_Ia_anticodon-bd"/>
</dbReference>
<dbReference type="InterPro" id="IPR009008">
    <property type="entry name" value="Val/Leu/Ile-tRNA-synth_edit"/>
</dbReference>
<evidence type="ECO:0000256" key="6">
    <source>
        <dbReference type="ARBA" id="ARBA00022917"/>
    </source>
</evidence>
<dbReference type="PANTHER" id="PTHR45794">
    <property type="entry name" value="LEUCYL-TRNA SYNTHETASE"/>
    <property type="match status" value="1"/>
</dbReference>
<dbReference type="EC" id="6.1.1.4" evidence="2"/>
<dbReference type="Pfam" id="PF08264">
    <property type="entry name" value="Anticodon_1"/>
    <property type="match status" value="1"/>
</dbReference>
<dbReference type="SUPFAM" id="SSF52374">
    <property type="entry name" value="Nucleotidylyl transferase"/>
    <property type="match status" value="1"/>
</dbReference>
<keyword evidence="7 14" id="KW-0030">Aminoacyl-tRNA synthetase</keyword>
<evidence type="ECO:0000256" key="3">
    <source>
        <dbReference type="ARBA" id="ARBA00022598"/>
    </source>
</evidence>
<feature type="domain" description="Methionyl/Valyl/Leucyl/Isoleucyl-tRNA synthetase anticodon-binding" evidence="12">
    <location>
        <begin position="837"/>
        <end position="956"/>
    </location>
</feature>
<keyword evidence="5" id="KW-0067">ATP-binding</keyword>
<dbReference type="GO" id="GO:0005524">
    <property type="term" value="F:ATP binding"/>
    <property type="evidence" value="ECO:0007669"/>
    <property type="project" value="UniProtKB-KW"/>
</dbReference>
<evidence type="ECO:0000256" key="4">
    <source>
        <dbReference type="ARBA" id="ARBA00022741"/>
    </source>
</evidence>
<dbReference type="Gene3D" id="3.40.50.620">
    <property type="entry name" value="HUPs"/>
    <property type="match status" value="1"/>
</dbReference>
<proteinExistence type="inferred from homology"/>
<evidence type="ECO:0000256" key="2">
    <source>
        <dbReference type="ARBA" id="ARBA00013164"/>
    </source>
</evidence>
<evidence type="ECO:0000259" key="12">
    <source>
        <dbReference type="Pfam" id="PF08264"/>
    </source>
</evidence>
<dbReference type="InterPro" id="IPR055416">
    <property type="entry name" value="RBD_LARS1"/>
</dbReference>
<evidence type="ECO:0000256" key="8">
    <source>
        <dbReference type="ARBA" id="ARBA00030520"/>
    </source>
</evidence>
<protein>
    <recommendedName>
        <fullName evidence="2">leucine--tRNA ligase</fullName>
        <ecNumber evidence="2">6.1.1.4</ecNumber>
    </recommendedName>
    <alternativeName>
        <fullName evidence="8">Leucyl-tRNA synthetase</fullName>
    </alternativeName>
</protein>
<dbReference type="InterPro" id="IPR014729">
    <property type="entry name" value="Rossmann-like_a/b/a_fold"/>
</dbReference>
<evidence type="ECO:0000256" key="5">
    <source>
        <dbReference type="ARBA" id="ARBA00022840"/>
    </source>
</evidence>
<comment type="catalytic activity">
    <reaction evidence="9">
        <text>tRNA(Leu) + L-leucine + ATP = L-leucyl-tRNA(Leu) + AMP + diphosphate</text>
        <dbReference type="Rhea" id="RHEA:11688"/>
        <dbReference type="Rhea" id="RHEA-COMP:9613"/>
        <dbReference type="Rhea" id="RHEA-COMP:9622"/>
        <dbReference type="ChEBI" id="CHEBI:30616"/>
        <dbReference type="ChEBI" id="CHEBI:33019"/>
        <dbReference type="ChEBI" id="CHEBI:57427"/>
        <dbReference type="ChEBI" id="CHEBI:78442"/>
        <dbReference type="ChEBI" id="CHEBI:78494"/>
        <dbReference type="ChEBI" id="CHEBI:456215"/>
        <dbReference type="EC" id="6.1.1.4"/>
    </reaction>
</comment>
<feature type="compositionally biased region" description="Low complexity" evidence="10">
    <location>
        <begin position="168"/>
        <end position="179"/>
    </location>
</feature>
<dbReference type="GO" id="GO:0002161">
    <property type="term" value="F:aminoacyl-tRNA deacylase activity"/>
    <property type="evidence" value="ECO:0007669"/>
    <property type="project" value="InterPro"/>
</dbReference>
<evidence type="ECO:0000259" key="13">
    <source>
        <dbReference type="Pfam" id="PF24810"/>
    </source>
</evidence>
<dbReference type="AlphaFoldDB" id="A0AAN6G8A3"/>
<keyword evidence="6" id="KW-0648">Protein biosynthesis</keyword>
<sequence length="1124" mass="126005">MAAAAPSAAAAAAPAGPTQAQLAANGGPIQLENTTKRDFLRSLEKRYQEYWKENNYFDVDAPTNEEQFKNMTPEEIREQIPKFFGNIPYPYMNGHLHLGHAFTMSKVEFATGYERLRGKRALFPWAFHLTGMPIRATTDKLIREVELFGKDFSGFKEEEAESAPEPKPAANTSSATTTNVEKATKGKLQAKSTGHKYQFQILRAGGVPNEEIHEFTNTKKWMDYFPPLAKNACHEFGARIDWRRAFFTTDANPYYDAFVRWQMNKLHAMQKIKFGERYTIYSIKDGQPCMDHDRSEGEALGPQEYTALKMKVVEWASAAKQALEGKAGILDGERDVFFVAATLRPETMYGQTNCFVGPTIPYGLFAINDKEIYICTERAARNMAYQGTMSERGKVEQLAEIKGADLIGSKIKAPLAIHDEVYILPMETVLATKGTGVVTSVPSDSPDDYATFMDLRKKAEFYKIDPSWVALDPIPVLSTPTYGNMTAEALVKKLKINSPKDKNQLAEAKEIAYKEGFYSGTMIVGKYKGESVQEAKNKVREEMIKAGSAFSYAEPEGKIVSRSGDDCIVALFDQWYLDYGEASWKEQAQKLVAQMNCYNAETRHGFEGVLGWLHQWACARSYGLGTKLPWDQQFLVESLSDSTIYMAYYTIAHFLQGGVEDGSKGSPLGINVEDCTDEFFDYIFTGGAWPANSKVPKEKADILLREFQYFYPMDVRSSGKDLIPNHLTFCIYNHAALFPEKHWPLSMRINGHLMLNGKKMSKSTGNSLSMQESIVKFGADATRISLADAGDGIEDANFEEKTANANILRLHTLIEWSEEIMKNEAELRTGPKDNFWDKVFENEINAAIGVTEECYGKAMYKDAMKFGFYEFQTSRDLYRDATADVKMHVDLVKLWIRTQALLAAPVAPHFAEHLFRTVLGEQGSIQTAAWPKPTQAVDKTVADAAAYVRGQTKTIRDAEILLAKRKAKGKDVGIKYEERKPKELRIFVAKSFPAWQDAVVKAVKEHTDEKGVTNDVKVREALTAHGLLKDKRAMPFVIALKKRVSEFGADVALNRLLPFNETETLEQASSYLKRTLGFRAIHLESAEDSLAKADELEGKDGFDRKIVEAAEPGSPSFAFYNVSA</sequence>
<dbReference type="SUPFAM" id="SSF50677">
    <property type="entry name" value="ValRS/IleRS/LeuRS editing domain"/>
    <property type="match status" value="1"/>
</dbReference>
<evidence type="ECO:0000256" key="1">
    <source>
        <dbReference type="ARBA" id="ARBA00005594"/>
    </source>
</evidence>
<dbReference type="Gene3D" id="3.90.740.10">
    <property type="entry name" value="Valyl/Leucyl/Isoleucyl-tRNA synthetase, editing domain"/>
    <property type="match status" value="1"/>
</dbReference>
<name>A0AAN6G8A3_9BASI</name>
<dbReference type="GO" id="GO:0004823">
    <property type="term" value="F:leucine-tRNA ligase activity"/>
    <property type="evidence" value="ECO:0007669"/>
    <property type="project" value="UniProtKB-EC"/>
</dbReference>
<dbReference type="NCBIfam" id="TIGR00395">
    <property type="entry name" value="leuS_arch"/>
    <property type="match status" value="1"/>
</dbReference>
<keyword evidence="3 14" id="KW-0436">Ligase</keyword>
<evidence type="ECO:0000313" key="14">
    <source>
        <dbReference type="EMBL" id="KAK0526349.1"/>
    </source>
</evidence>
<feature type="domain" description="Aminoacyl-tRNA synthetase class Ia" evidence="11">
    <location>
        <begin position="217"/>
        <end position="798"/>
    </location>
</feature>
<feature type="region of interest" description="Disordered" evidence="10">
    <location>
        <begin position="156"/>
        <end position="189"/>
    </location>
</feature>
<feature type="domain" description="Aminoacyl-tRNA synthetase class Ia" evidence="11">
    <location>
        <begin position="65"/>
        <end position="143"/>
    </location>
</feature>
<organism evidence="14 15">
    <name type="scientific">Tilletia horrida</name>
    <dbReference type="NCBI Taxonomy" id="155126"/>
    <lineage>
        <taxon>Eukaryota</taxon>
        <taxon>Fungi</taxon>
        <taxon>Dikarya</taxon>
        <taxon>Basidiomycota</taxon>
        <taxon>Ustilaginomycotina</taxon>
        <taxon>Exobasidiomycetes</taxon>
        <taxon>Tilletiales</taxon>
        <taxon>Tilletiaceae</taxon>
        <taxon>Tilletia</taxon>
    </lineage>
</organism>